<dbReference type="Pfam" id="PF13511">
    <property type="entry name" value="DUF4124"/>
    <property type="match status" value="1"/>
</dbReference>
<reference evidence="3" key="1">
    <citation type="submission" date="2020-10" db="EMBL/GenBank/DDBJ databases">
        <title>Connecting structure to function with the recovery of over 1000 high-quality activated sludge metagenome-assembled genomes encoding full-length rRNA genes using long-read sequencing.</title>
        <authorList>
            <person name="Singleton C.M."/>
            <person name="Petriglieri F."/>
            <person name="Kristensen J.M."/>
            <person name="Kirkegaard R.H."/>
            <person name="Michaelsen T.Y."/>
            <person name="Andersen M.H."/>
            <person name="Karst S.M."/>
            <person name="Dueholm M.S."/>
            <person name="Nielsen P.H."/>
            <person name="Albertsen M."/>
        </authorList>
    </citation>
    <scope>NUCLEOTIDE SEQUENCE</scope>
    <source>
        <strain evidence="3">Bjer_18-Q3-R1-45_BAT3C.347</strain>
    </source>
</reference>
<evidence type="ECO:0000259" key="2">
    <source>
        <dbReference type="Pfam" id="PF13511"/>
    </source>
</evidence>
<proteinExistence type="predicted"/>
<protein>
    <submittedName>
        <fullName evidence="3">DUF4124 domain-containing protein</fullName>
    </submittedName>
</protein>
<evidence type="ECO:0000313" key="4">
    <source>
        <dbReference type="Proteomes" id="UP000807785"/>
    </source>
</evidence>
<feature type="domain" description="DUF4124" evidence="2">
    <location>
        <begin position="16"/>
        <end position="65"/>
    </location>
</feature>
<comment type="caution">
    <text evidence="3">The sequence shown here is derived from an EMBL/GenBank/DDBJ whole genome shotgun (WGS) entry which is preliminary data.</text>
</comment>
<name>A0A9D7HMR1_9PROT</name>
<dbReference type="InterPro" id="IPR025392">
    <property type="entry name" value="DUF4124"/>
</dbReference>
<organism evidence="3 4">
    <name type="scientific">Candidatus Methylophosphatis roskildensis</name>
    <dbReference type="NCBI Taxonomy" id="2899263"/>
    <lineage>
        <taxon>Bacteria</taxon>
        <taxon>Pseudomonadati</taxon>
        <taxon>Pseudomonadota</taxon>
        <taxon>Betaproteobacteria</taxon>
        <taxon>Nitrosomonadales</taxon>
        <taxon>Sterolibacteriaceae</taxon>
        <taxon>Candidatus Methylophosphatis</taxon>
    </lineage>
</organism>
<dbReference type="EMBL" id="JADJEV010000004">
    <property type="protein sequence ID" value="MBK6974018.1"/>
    <property type="molecule type" value="Genomic_DNA"/>
</dbReference>
<feature type="compositionally biased region" description="Polar residues" evidence="1">
    <location>
        <begin position="40"/>
        <end position="54"/>
    </location>
</feature>
<evidence type="ECO:0000313" key="3">
    <source>
        <dbReference type="EMBL" id="MBK6974018.1"/>
    </source>
</evidence>
<sequence>MRVRSNVVVVGFFLFAALVWPSPAGGEIYKWVDERGVTHYSESAPSPGTRSSTVRVPERSPSEDAAFREQAQQRIDEANRRRIDRKRELDLQRGREETAQRSVAARVARCAFARRQLATLKLGRAVYQRDEKGERRYLHDSEFDAEILRYQKELSDFCDGTSDGAPADDATSPTRIPIDRGELCTRAHETLRELETSGRHMPAWEIEAARERARQACGESD</sequence>
<gene>
    <name evidence="3" type="ORF">IPH26_14150</name>
</gene>
<dbReference type="Proteomes" id="UP000807785">
    <property type="component" value="Unassembled WGS sequence"/>
</dbReference>
<dbReference type="AlphaFoldDB" id="A0A9D7HMR1"/>
<evidence type="ECO:0000256" key="1">
    <source>
        <dbReference type="SAM" id="MobiDB-lite"/>
    </source>
</evidence>
<accession>A0A9D7HMR1</accession>
<feature type="compositionally biased region" description="Basic and acidic residues" evidence="1">
    <location>
        <begin position="56"/>
        <end position="67"/>
    </location>
</feature>
<feature type="region of interest" description="Disordered" evidence="1">
    <location>
        <begin position="39"/>
        <end position="70"/>
    </location>
</feature>